<feature type="domain" description="PDZ" evidence="3">
    <location>
        <begin position="350"/>
        <end position="415"/>
    </location>
</feature>
<evidence type="ECO:0000313" key="5">
    <source>
        <dbReference type="Proteomes" id="UP000054560"/>
    </source>
</evidence>
<feature type="region of interest" description="Disordered" evidence="2">
    <location>
        <begin position="299"/>
        <end position="329"/>
    </location>
</feature>
<dbReference type="InterPro" id="IPR051230">
    <property type="entry name" value="APP-Binding"/>
</dbReference>
<feature type="compositionally biased region" description="Basic and acidic residues" evidence="2">
    <location>
        <begin position="111"/>
        <end position="121"/>
    </location>
</feature>
<dbReference type="SUPFAM" id="SSF50156">
    <property type="entry name" value="PDZ domain-like"/>
    <property type="match status" value="2"/>
</dbReference>
<feature type="region of interest" description="Disordered" evidence="2">
    <location>
        <begin position="230"/>
        <end position="264"/>
    </location>
</feature>
<protein>
    <recommendedName>
        <fullName evidence="3">PDZ domain-containing protein</fullName>
    </recommendedName>
</protein>
<feature type="compositionally biased region" description="Polar residues" evidence="2">
    <location>
        <begin position="135"/>
        <end position="154"/>
    </location>
</feature>
<organism evidence="4 5">
    <name type="scientific">Sphaeroforma arctica JP610</name>
    <dbReference type="NCBI Taxonomy" id="667725"/>
    <lineage>
        <taxon>Eukaryota</taxon>
        <taxon>Ichthyosporea</taxon>
        <taxon>Ichthyophonida</taxon>
        <taxon>Sphaeroforma</taxon>
    </lineage>
</organism>
<dbReference type="InterPro" id="IPR036034">
    <property type="entry name" value="PDZ_sf"/>
</dbReference>
<evidence type="ECO:0000259" key="3">
    <source>
        <dbReference type="PROSITE" id="PS50106"/>
    </source>
</evidence>
<dbReference type="RefSeq" id="XP_014155191.1">
    <property type="nucleotide sequence ID" value="XM_014299716.1"/>
</dbReference>
<feature type="compositionally biased region" description="Polar residues" evidence="2">
    <location>
        <begin position="230"/>
        <end position="242"/>
    </location>
</feature>
<dbReference type="PROSITE" id="PS50106">
    <property type="entry name" value="PDZ"/>
    <property type="match status" value="2"/>
</dbReference>
<sequence>MAATIDNSNTLRDKNVPNSDIESYQGALDASQVTENTAIDENNMYSDIKSLQETTGAVSDSDRRTATEYGAQQEGAELSQPNANDVFASGFIQSFASASVGDNDTDSGLYYDREWPSKDESSSTSVGNTTNGKSQSNVGKEQQRSSVAPTSQSPPKRPATEASYSHSTHVNAAHYTDQDQDMQCKATAGVSIRSPMGIFISSDSSASDLHGVSKTKDALNPHACTVSEMGSLSSDRAGSADSNLHLGEMFSPSSNAKESDGKTKPILVRDGSASMSKLVESVINKDGYLATTRSPQASPLVISSEGNTNDGTDHGAYQPSASSVHKRFPSRKPTIPYSVSLPRMSDGLQEITLHRRATGDRFGLTLSKVAHCLYVVCVRPGFLAYQAGMRFGDQITSINGVDTFDLDVRAATDLINGGPLPVAPVCAIPPITSATGTAKNGNTGISTGKDGNTTDGTVSRKHSTDGVQGGGRLDRKQSQGVNVLMFSSKPSDAKDQTQIAPPQLRGMALPEKSGYQYFSRNNTSQMNLGPSPRATVASTEPTPTHSASTSPRSAPPTIVKAPSVKYVKCVLGVHFQPDVRTCTVPLYKTTDIGISVRKGCVIKVLPGSPAATSGIMKGDVIIDVNGYCAIGKRRHEIYHMISTNDPGTIVMIQVMAESKFGILTTVMDPKLLGKLMSY</sequence>
<dbReference type="GO" id="GO:0005737">
    <property type="term" value="C:cytoplasm"/>
    <property type="evidence" value="ECO:0007669"/>
    <property type="project" value="TreeGrafter"/>
</dbReference>
<proteinExistence type="predicted"/>
<dbReference type="OrthoDB" id="44841at2759"/>
<reference evidence="4 5" key="1">
    <citation type="submission" date="2011-02" db="EMBL/GenBank/DDBJ databases">
        <title>The Genome Sequence of Sphaeroforma arctica JP610.</title>
        <authorList>
            <consortium name="The Broad Institute Genome Sequencing Platform"/>
            <person name="Russ C."/>
            <person name="Cuomo C."/>
            <person name="Young S.K."/>
            <person name="Zeng Q."/>
            <person name="Gargeya S."/>
            <person name="Alvarado L."/>
            <person name="Berlin A."/>
            <person name="Chapman S.B."/>
            <person name="Chen Z."/>
            <person name="Freedman E."/>
            <person name="Gellesch M."/>
            <person name="Goldberg J."/>
            <person name="Griggs A."/>
            <person name="Gujja S."/>
            <person name="Heilman E."/>
            <person name="Heiman D."/>
            <person name="Howarth C."/>
            <person name="Mehta T."/>
            <person name="Neiman D."/>
            <person name="Pearson M."/>
            <person name="Roberts A."/>
            <person name="Saif S."/>
            <person name="Shea T."/>
            <person name="Shenoy N."/>
            <person name="Sisk P."/>
            <person name="Stolte C."/>
            <person name="Sykes S."/>
            <person name="White J."/>
            <person name="Yandava C."/>
            <person name="Burger G."/>
            <person name="Gray M.W."/>
            <person name="Holland P.W.H."/>
            <person name="King N."/>
            <person name="Lang F.B.F."/>
            <person name="Roger A.J."/>
            <person name="Ruiz-Trillo I."/>
            <person name="Haas B."/>
            <person name="Nusbaum C."/>
            <person name="Birren B."/>
        </authorList>
    </citation>
    <scope>NUCLEOTIDE SEQUENCE [LARGE SCALE GENOMIC DNA]</scope>
    <source>
        <strain evidence="4 5">JP610</strain>
    </source>
</reference>
<dbReference type="AlphaFoldDB" id="A0A0L0FXB5"/>
<dbReference type="GO" id="GO:0005886">
    <property type="term" value="C:plasma membrane"/>
    <property type="evidence" value="ECO:0007669"/>
    <property type="project" value="TreeGrafter"/>
</dbReference>
<feature type="region of interest" description="Disordered" evidence="2">
    <location>
        <begin position="434"/>
        <end position="480"/>
    </location>
</feature>
<feature type="region of interest" description="Disordered" evidence="2">
    <location>
        <begin position="1"/>
        <end position="21"/>
    </location>
</feature>
<feature type="compositionally biased region" description="Low complexity" evidence="2">
    <location>
        <begin position="122"/>
        <end position="134"/>
    </location>
</feature>
<feature type="compositionally biased region" description="Low complexity" evidence="2">
    <location>
        <begin position="537"/>
        <end position="557"/>
    </location>
</feature>
<dbReference type="GeneID" id="25906883"/>
<dbReference type="Proteomes" id="UP000054560">
    <property type="component" value="Unassembled WGS sequence"/>
</dbReference>
<evidence type="ECO:0000256" key="2">
    <source>
        <dbReference type="SAM" id="MobiDB-lite"/>
    </source>
</evidence>
<feature type="region of interest" description="Disordered" evidence="2">
    <location>
        <begin position="486"/>
        <end position="505"/>
    </location>
</feature>
<feature type="region of interest" description="Disordered" evidence="2">
    <location>
        <begin position="52"/>
        <end position="80"/>
    </location>
</feature>
<name>A0A0L0FXB5_9EUKA</name>
<dbReference type="PANTHER" id="PTHR12345:SF16">
    <property type="entry name" value="X11L, ISOFORM F-RELATED"/>
    <property type="match status" value="1"/>
</dbReference>
<feature type="region of interest" description="Disordered" evidence="2">
    <location>
        <begin position="520"/>
        <end position="557"/>
    </location>
</feature>
<dbReference type="InterPro" id="IPR001478">
    <property type="entry name" value="PDZ"/>
</dbReference>
<dbReference type="PANTHER" id="PTHR12345">
    <property type="entry name" value="SYNTENIN RELATED"/>
    <property type="match status" value="1"/>
</dbReference>
<feature type="compositionally biased region" description="Polar residues" evidence="2">
    <location>
        <begin position="434"/>
        <end position="457"/>
    </location>
</feature>
<accession>A0A0L0FXB5</accession>
<evidence type="ECO:0000313" key="4">
    <source>
        <dbReference type="EMBL" id="KNC81289.1"/>
    </source>
</evidence>
<dbReference type="SMART" id="SM00228">
    <property type="entry name" value="PDZ"/>
    <property type="match status" value="2"/>
</dbReference>
<keyword evidence="5" id="KW-1185">Reference proteome</keyword>
<feature type="domain" description="PDZ" evidence="3">
    <location>
        <begin position="592"/>
        <end position="626"/>
    </location>
</feature>
<keyword evidence="1" id="KW-0677">Repeat</keyword>
<dbReference type="Gene3D" id="2.30.42.10">
    <property type="match status" value="2"/>
</dbReference>
<feature type="region of interest" description="Disordered" evidence="2">
    <location>
        <begin position="110"/>
        <end position="167"/>
    </location>
</feature>
<evidence type="ECO:0000256" key="1">
    <source>
        <dbReference type="ARBA" id="ARBA00022737"/>
    </source>
</evidence>
<dbReference type="CDD" id="cd00136">
    <property type="entry name" value="PDZ_canonical"/>
    <property type="match status" value="2"/>
</dbReference>
<dbReference type="Pfam" id="PF17820">
    <property type="entry name" value="PDZ_6"/>
    <property type="match status" value="1"/>
</dbReference>
<dbReference type="InterPro" id="IPR041489">
    <property type="entry name" value="PDZ_6"/>
</dbReference>
<dbReference type="Pfam" id="PF00595">
    <property type="entry name" value="PDZ"/>
    <property type="match status" value="1"/>
</dbReference>
<gene>
    <name evidence="4" type="ORF">SARC_06379</name>
</gene>
<dbReference type="EMBL" id="KQ242049">
    <property type="protein sequence ID" value="KNC81289.1"/>
    <property type="molecule type" value="Genomic_DNA"/>
</dbReference>